<comment type="catalytic activity">
    <reaction evidence="1">
        <text>Thiol-dependent hydrolysis of ester, thioester, amide, peptide and isopeptide bonds formed by the C-terminal Gly of ubiquitin (a 76-residue protein attached to proteins as an intracellular targeting signal).</text>
        <dbReference type="EC" id="3.4.19.12"/>
    </reaction>
</comment>
<keyword evidence="5" id="KW-0378">Hydrolase</keyword>
<dbReference type="EC" id="3.4.19.12" evidence="2"/>
<evidence type="ECO:0000256" key="4">
    <source>
        <dbReference type="ARBA" id="ARBA00022786"/>
    </source>
</evidence>
<dbReference type="Pfam" id="PF20255">
    <property type="entry name" value="DUF6606"/>
    <property type="match status" value="1"/>
</dbReference>
<dbReference type="PANTHER" id="PTHR13367:SF33">
    <property type="entry name" value="P-LOOP CONTAINING NUCLEOSIDE TRIPHOSPHATE HYDROLASE PROTEIN"/>
    <property type="match status" value="1"/>
</dbReference>
<keyword evidence="6" id="KW-0788">Thiol protease</keyword>
<dbReference type="GO" id="GO:0004843">
    <property type="term" value="F:cysteine-type deubiquitinase activity"/>
    <property type="evidence" value="ECO:0007669"/>
    <property type="project" value="UniProtKB-EC"/>
</dbReference>
<keyword evidence="3" id="KW-0645">Protease</keyword>
<protein>
    <recommendedName>
        <fullName evidence="2">ubiquitinyl hydrolase 1</fullName>
        <ecNumber evidence="2">3.4.19.12</ecNumber>
    </recommendedName>
</protein>
<evidence type="ECO:0000313" key="10">
    <source>
        <dbReference type="EMBL" id="PBK70335.1"/>
    </source>
</evidence>
<evidence type="ECO:0000259" key="9">
    <source>
        <dbReference type="Pfam" id="PF20255"/>
    </source>
</evidence>
<evidence type="ECO:0000259" key="8">
    <source>
        <dbReference type="Pfam" id="PF12359"/>
    </source>
</evidence>
<dbReference type="InterPro" id="IPR022105">
    <property type="entry name" value="DUF3645"/>
</dbReference>
<dbReference type="GO" id="GO:0006508">
    <property type="term" value="P:proteolysis"/>
    <property type="evidence" value="ECO:0007669"/>
    <property type="project" value="UniProtKB-KW"/>
</dbReference>
<evidence type="ECO:0000313" key="11">
    <source>
        <dbReference type="Proteomes" id="UP000218334"/>
    </source>
</evidence>
<dbReference type="Proteomes" id="UP000218334">
    <property type="component" value="Unassembled WGS sequence"/>
</dbReference>
<gene>
    <name evidence="10" type="ORF">ARMSODRAFT_107803</name>
</gene>
<evidence type="ECO:0000256" key="2">
    <source>
        <dbReference type="ARBA" id="ARBA00012759"/>
    </source>
</evidence>
<feature type="domain" description="DUF3638" evidence="7">
    <location>
        <begin position="2037"/>
        <end position="2261"/>
    </location>
</feature>
<dbReference type="InterPro" id="IPR046541">
    <property type="entry name" value="DUF6606"/>
</dbReference>
<sequence>MDDPVLTYIVNHVFMPPALPQADDRDISHDAALCHAVLDCARRYRSHLLNDVHKLRKWDAIIEMLQNFEKTLDDTLDSTKVYKQLSSMDIGDTLVFHINGQNACVIFRKGATEVIYEAFEVMFPNEKVMGAIGKLISSFPGPAIAVPSETFEVPAFRQELASFLVEMHNDFLKEALPTSRKAGHNVIEEREPAHPRFITQLLTGILYGQGGRAADVKRFSKRINDDIRWLNAKLPWRRSPIWLVLRVALQSSLFEGGDHSDYKNFLTYFLASILDQATRKGWSSDLIDVMKKKMCRRLAKLGSSAPLFLQQKVQSVGKVVNAVIEKRGKDIEIQQQKSSDWNPSKLNIAADTTITLPNSSSYIEGILQHTSSPQELSPFSPSHVPRLKDNPDFSLFTKDCLSLVFKEDKFIALADFEYCVENHLDTWISQTLHQSTTSEILSVCLFEYMATAEAAYLSNAEDESIMLLTIIDLWVALDKVAVAQYPLLHNYSPEVPADLLKPLLLRRSKALNRLVLITQYLCNRHSSAAWNNMSLFDKTASYGSFAVCYFDSSTELQQLKQRIEDDASLEQANKVKELQEANDHYHTLKAEAAQLNHEYVERWRRWQGYKKVHDDNCRKCKLEEEYASMTIHVHEHPLPDDTAMAKMVVFEIKCPTVIQCWRVATYTILHDLCTPSSALEESPAKPPMKLALYHPLQKYISEKLGRVNLASTTKSFLQAHYKDPKIPSTEAQVCLRSGLKYQLYDSRNDTWIENPFVNCDIYDRCTLQLSPDGVYDNLQYAVRNTNHTSNAIIANQSDCSTGLTLHEYAAFTGLRSGERLQWLNIVRELRARILTFNCEAVHTLLTQSACQVGVVAENNSLEWHINLYDHSFRQVLLEELWELLLSVEGNWLESVTLRSIILLMNRLLVMTTPTEASHSMVNDSVSVYDVMHKARMVIFSWVQMLVKKLQETVKEDDMQDLQCRIFELAATIQATYDVEPEHVQALLQSDEDVKVLVESAIIMHDNTPIRQQFISLEMRRLLRRSERLSHFIEPYLQNKVSDIAHQQGVDFAVTSIWPAYRATYWTVLDSPNHRWISTLTAVDAGQQSQPVHLNLLTGLLLINGKPLGRLPQNITSHATYGRIFGAKILDVIPSDMPGIEYASRLPISGWQIYLGLRSNSLIIRAKKKDITLELIPHTVFNCDLPRLFIEEYTHWINLAASSTEVELRPLVSLWQSSSQNWRMIFNASKRRIFLDDHEMIDIHSQTFKMVSARLQNFEQCHYIHITHAISGSIALSVDLPRFQLSFFLNKDTELECHNLPNMLIDKNQSAGSLLGLESRLVLCSKHSLKLPRSRHILVPFGKVHVEQQQDHVRVVVQTGSTRSAKFYDYTIDSDIGCLVSGSDLTSNLYRAFLHALSSHPLPDPLTGQTGTEEAILLLQSATCYSFQNISKIDMELLNKIAAFTPSPTCYPKHKQSMQSVQQHHVYCSSQGQHHAFYKLVGAIMDYARLTKVFSISSDHSLSLHQLHSQHLLDRSSFRLSHLYPTDYSLFDHQEKDYDVTYHSRDQEQDDTGIAIDASQMIKTESFSRISGSFFTEKLSNWRNIGPGDGDFSLSYRRLWLSSEHLQKNWLSFLRLNCDISLSTTTRRWQALFSISAMSYNDTRIRAIIPSLLALTVYRWQHISGNLNLLWCSMNYLRSYDLSVGVSPEESKISAMISNARVSLDDSPVASMVQYNWESYSSFLHRKEVAYDYLDKEQAPAVLHQLFASWSQETEPTPIHISTQSSSMFKIDVLSTTVMSYFQHCFHNNQLISFTSTIQNAIVSVLAQHPQILSVAPYNFTPCSTKPILHLLITMTMKQLLVSRYIAAHNSDATTIFQPNKHDLLNSPQPLSLSDTVSGSVSDIGQLATLTSEFSNSSNKLERLYGKELEESRQYLLSMASLSNNSLSSISVSVGKMENYQCTCQEILTQTLVQITALLKASNTCELALQLGGLWPCINTRSLFHQFTQDIGAEWKSTIKKFVLLFMQHQRVQRLLLSVINQNSIEFHREMSNNKVTAIHPEWLLLQVDNNFISRPIQTSVAHEIISPSLERNCVLQLNMGEGKSSVIVPMTAVIAADGQSIARVVVLKSLARQMFQLLVQRISGLVNRRVFYMPFSRCLTIGSKEIEVIWNLYHQCMKVGGVLVIQPEHILSFKLMCVNRLLDNNKRDGIGRDVEASQLLELQKWLDSHVRDILDESDEILHVRYQLIYTMGTQCSLEGHPDRWTTTQQIFTLVAEIISSVKLKAPQSVEVRHSEKNDGSFPFISIYSTDDKAGIELVDSVCTQILAGRLENYPIFTQLSDNLRKQVQQFISKVTVEPDVAKSVRELYFRTDTWNLLLLLRGLFAHGILVYVLKARRYRVDYGLDLSRTLLAVPYRAKDVPSLAAEFGHPDVAIALTCLSYYYAGLTNEQVDMCFNLLFKEDDPSVEYSSWIKNNKQIPLQLQHINGVNMKDTEQRSHCLRPLFHRNHAVVDFFLSHIVFPKHAKEFPQKISTSGWDLAATRSKYTTGFSGTNDNHHLLPLSIQQYDPVGQQSTNAKMLDCLLRPENNHYQCTGSSLTTIGFLQLLVNQDPEIHVLLDVGAQMLDLHNKELAKSWLSLQPASVLSAAIYFDDTDELMVLDRRGITEPLLLSPFKYQIDKCVVYLDEAHTRGTDLKLPIHFRAAVTLGANVTKDRLVQGAMRMRQLGQGQSVMFFAPQEIDSKIRKAAGKSESTREVEAVDILRWSMLETCDEITHHVPQWAQQGYDYQQRKEAWEACISSDKSPTVLDPWLQPEAHSLQELYGLSDGLTSGSAIWKVSELRERCEMLGVSFVSGTNMDEEQEREVSHEIERERQVERPPKVSPAAHSLHNDVRSFILTGTIKASSTAFQPLFRVFDGISSAFPQGENVWAHNLLCTQDFAATIRTSSHRQNTSDYLRSINWIVSAQRDENTTLVVLSPFEVNKLLPEIRDSSNVHLHIYSPKVSVSTKRFDDLQFYCIPKSGIQINNALLITQLNIFAGQLYLRDYEEYQRLCSFLGLYQGQRFTDENVPIQSDGFIKPEHRGEGDISPFKTSPVPFLKALLGSRRKGHPYLATHLGKMLHGYVLTPESFD</sequence>
<evidence type="ECO:0000256" key="1">
    <source>
        <dbReference type="ARBA" id="ARBA00000707"/>
    </source>
</evidence>
<keyword evidence="4" id="KW-0833">Ubl conjugation pathway</keyword>
<keyword evidence="11" id="KW-1185">Reference proteome</keyword>
<evidence type="ECO:0000256" key="3">
    <source>
        <dbReference type="ARBA" id="ARBA00022670"/>
    </source>
</evidence>
<dbReference type="Pfam" id="PF12359">
    <property type="entry name" value="DUF3645"/>
    <property type="match status" value="1"/>
</dbReference>
<feature type="domain" description="DUF3645" evidence="8">
    <location>
        <begin position="2385"/>
        <end position="2417"/>
    </location>
</feature>
<evidence type="ECO:0000256" key="5">
    <source>
        <dbReference type="ARBA" id="ARBA00022801"/>
    </source>
</evidence>
<dbReference type="EMBL" id="KZ293426">
    <property type="protein sequence ID" value="PBK70335.1"/>
    <property type="molecule type" value="Genomic_DNA"/>
</dbReference>
<accession>A0A2H3BHK6</accession>
<dbReference type="PANTHER" id="PTHR13367">
    <property type="entry name" value="UBIQUITIN THIOESTERASE"/>
    <property type="match status" value="1"/>
</dbReference>
<evidence type="ECO:0000256" key="6">
    <source>
        <dbReference type="ARBA" id="ARBA00022807"/>
    </source>
</evidence>
<dbReference type="STRING" id="1076256.A0A2H3BHK6"/>
<dbReference type="InterPro" id="IPR051346">
    <property type="entry name" value="OTU_Deubiquitinase"/>
</dbReference>
<reference evidence="11" key="1">
    <citation type="journal article" date="2017" name="Nat. Ecol. Evol.">
        <title>Genome expansion and lineage-specific genetic innovations in the forest pathogenic fungi Armillaria.</title>
        <authorList>
            <person name="Sipos G."/>
            <person name="Prasanna A.N."/>
            <person name="Walter M.C."/>
            <person name="O'Connor E."/>
            <person name="Balint B."/>
            <person name="Krizsan K."/>
            <person name="Kiss B."/>
            <person name="Hess J."/>
            <person name="Varga T."/>
            <person name="Slot J."/>
            <person name="Riley R."/>
            <person name="Boka B."/>
            <person name="Rigling D."/>
            <person name="Barry K."/>
            <person name="Lee J."/>
            <person name="Mihaltcheva S."/>
            <person name="LaButti K."/>
            <person name="Lipzen A."/>
            <person name="Waldron R."/>
            <person name="Moloney N.M."/>
            <person name="Sperisen C."/>
            <person name="Kredics L."/>
            <person name="Vagvoelgyi C."/>
            <person name="Patrignani A."/>
            <person name="Fitzpatrick D."/>
            <person name="Nagy I."/>
            <person name="Doyle S."/>
            <person name="Anderson J.B."/>
            <person name="Grigoriev I.V."/>
            <person name="Gueldener U."/>
            <person name="Muensterkoetter M."/>
            <person name="Nagy L.G."/>
        </authorList>
    </citation>
    <scope>NUCLEOTIDE SEQUENCE [LARGE SCALE GENOMIC DNA]</scope>
    <source>
        <strain evidence="11">28-4</strain>
    </source>
</reference>
<organism evidence="10 11">
    <name type="scientific">Armillaria solidipes</name>
    <dbReference type="NCBI Taxonomy" id="1076256"/>
    <lineage>
        <taxon>Eukaryota</taxon>
        <taxon>Fungi</taxon>
        <taxon>Dikarya</taxon>
        <taxon>Basidiomycota</taxon>
        <taxon>Agaricomycotina</taxon>
        <taxon>Agaricomycetes</taxon>
        <taxon>Agaricomycetidae</taxon>
        <taxon>Agaricales</taxon>
        <taxon>Marasmiineae</taxon>
        <taxon>Physalacriaceae</taxon>
        <taxon>Armillaria</taxon>
    </lineage>
</organism>
<dbReference type="Pfam" id="PF12340">
    <property type="entry name" value="DUF3638"/>
    <property type="match status" value="1"/>
</dbReference>
<evidence type="ECO:0000259" key="7">
    <source>
        <dbReference type="Pfam" id="PF12340"/>
    </source>
</evidence>
<name>A0A2H3BHK6_9AGAR</name>
<dbReference type="InterPro" id="IPR022099">
    <property type="entry name" value="DUF3638"/>
</dbReference>
<proteinExistence type="predicted"/>
<feature type="domain" description="DUF6606" evidence="9">
    <location>
        <begin position="9"/>
        <end position="274"/>
    </location>
</feature>